<reference evidence="1" key="1">
    <citation type="submission" date="2023-06" db="EMBL/GenBank/DDBJ databases">
        <title>Genomic analysis of the entomopathogenic nematode Steinernema hermaphroditum.</title>
        <authorList>
            <person name="Schwarz E.M."/>
            <person name="Heppert J.K."/>
            <person name="Baniya A."/>
            <person name="Schwartz H.T."/>
            <person name="Tan C.-H."/>
            <person name="Antoshechkin I."/>
            <person name="Sternberg P.W."/>
            <person name="Goodrich-Blair H."/>
            <person name="Dillman A.R."/>
        </authorList>
    </citation>
    <scope>NUCLEOTIDE SEQUENCE</scope>
    <source>
        <strain evidence="1">PS9179</strain>
        <tissue evidence="1">Whole animal</tissue>
    </source>
</reference>
<keyword evidence="2" id="KW-1185">Reference proteome</keyword>
<proteinExistence type="predicted"/>
<evidence type="ECO:0000313" key="2">
    <source>
        <dbReference type="Proteomes" id="UP001175271"/>
    </source>
</evidence>
<evidence type="ECO:0000313" key="1">
    <source>
        <dbReference type="EMBL" id="KAK0394375.1"/>
    </source>
</evidence>
<organism evidence="1 2">
    <name type="scientific">Steinernema hermaphroditum</name>
    <dbReference type="NCBI Taxonomy" id="289476"/>
    <lineage>
        <taxon>Eukaryota</taxon>
        <taxon>Metazoa</taxon>
        <taxon>Ecdysozoa</taxon>
        <taxon>Nematoda</taxon>
        <taxon>Chromadorea</taxon>
        <taxon>Rhabditida</taxon>
        <taxon>Tylenchina</taxon>
        <taxon>Panagrolaimomorpha</taxon>
        <taxon>Strongyloidoidea</taxon>
        <taxon>Steinernematidae</taxon>
        <taxon>Steinernema</taxon>
    </lineage>
</organism>
<sequence length="223" mass="24878">MAVTIEDSKKFSHFFEQLKQETFIVTDNKHESYQNELKSLSLKCVANGVWGVGIFAVDGNAQRLLKYCKRGAALKFDKLTVRPHDPSKDNSNVHFSLLFDNHSSVSIADADRDRSTGFAELLCNPSLSAMFHSYKGNGVLMVMDSEGVHVKVRASGKWRVFFETAGKTELIHKGEVICLKDLTVVPCFNDSVDPEGNGFVPPLYLFHGDIIKFNSSQTLTVKE</sequence>
<protein>
    <submittedName>
        <fullName evidence="1">Uncharacterized protein</fullName>
    </submittedName>
</protein>
<name>A0AA39GVL0_9BILA</name>
<dbReference type="AlphaFoldDB" id="A0AA39GVL0"/>
<accession>A0AA39GVL0</accession>
<dbReference type="Proteomes" id="UP001175271">
    <property type="component" value="Unassembled WGS sequence"/>
</dbReference>
<dbReference type="EMBL" id="JAUCMV010000005">
    <property type="protein sequence ID" value="KAK0394375.1"/>
    <property type="molecule type" value="Genomic_DNA"/>
</dbReference>
<gene>
    <name evidence="1" type="ORF">QR680_000707</name>
</gene>
<comment type="caution">
    <text evidence="1">The sequence shown here is derived from an EMBL/GenBank/DDBJ whole genome shotgun (WGS) entry which is preliminary data.</text>
</comment>